<gene>
    <name evidence="9" type="primary">guaA</name>
    <name evidence="12" type="ORF">SAMN02745728_01248</name>
</gene>
<comment type="pathway">
    <text evidence="2 9">Purine metabolism; GMP biosynthesis; GMP from XMP (L-Gln route): step 1/1.</text>
</comment>
<evidence type="ECO:0000256" key="4">
    <source>
        <dbReference type="ARBA" id="ARBA00022741"/>
    </source>
</evidence>
<dbReference type="UniPathway" id="UPA00189">
    <property type="reaction ID" value="UER00296"/>
</dbReference>
<dbReference type="NCBIfam" id="NF000848">
    <property type="entry name" value="PRK00074.1"/>
    <property type="match status" value="1"/>
</dbReference>
<feature type="binding site" evidence="10">
    <location>
        <begin position="228"/>
        <end position="234"/>
    </location>
    <ligand>
        <name>ATP</name>
        <dbReference type="ChEBI" id="CHEBI:30616"/>
    </ligand>
</feature>
<dbReference type="CDD" id="cd01997">
    <property type="entry name" value="GMP_synthase_C"/>
    <property type="match status" value="1"/>
</dbReference>
<dbReference type="FunFam" id="3.30.300.10:FF:000002">
    <property type="entry name" value="GMP synthase [glutamine-hydrolyzing]"/>
    <property type="match status" value="1"/>
</dbReference>
<dbReference type="GO" id="GO:0005829">
    <property type="term" value="C:cytosol"/>
    <property type="evidence" value="ECO:0007669"/>
    <property type="project" value="TreeGrafter"/>
</dbReference>
<dbReference type="InterPro" id="IPR022955">
    <property type="entry name" value="GMP_synthase"/>
</dbReference>
<sequence length="516" mass="57183">MSNKVIILDFGSSTSQNLAKKVRELGVYSELHHCLKTVEEIKALNPSALIITGGVESFKDGDIPPLNPEFLKLGIPVLGVALGQNVIANALASSSDKANLFEVLSCSKKIEEKVSVKKDSLLFKGVEKEFHAVVSLAEKLKKVPSGFDLLASGSEVSVLALESAGQNIYTVQFNPEQLIPELCDKIVSNFLFEIAGLQSTWSIPLFTQKAIEDCRKQVGDGKVVLGLSGGIDSTVVAALLHKAIGERLHCIFVDHGLLRKFEAEEVVASIRRFLPGVNLKLVNAQDRFLDQLEGVAEPEEKRRIIGRIFIEVFEEEAQAVKGVGFLAQGTIYPDVIESFSAKGKVIKTHHNVGGLPEYMKLELVEPLRELFKDEVRKVGEVLGLPEELVWRHPFPGPGIGVRQLGALTRERLDILRDADRILYEEMWNFGWYRKVWQSFAILLNQQSTGVRNDARTYENVIAIRCVDSVDAMSATFSPLPYDLLGKVSQRIINEVKGVNRVVFDISVKPPSTIEWE</sequence>
<dbReference type="GO" id="GO:0005524">
    <property type="term" value="F:ATP binding"/>
    <property type="evidence" value="ECO:0007669"/>
    <property type="project" value="UniProtKB-UniRule"/>
</dbReference>
<dbReference type="EC" id="6.3.5.2" evidence="9"/>
<dbReference type="InterPro" id="IPR029062">
    <property type="entry name" value="Class_I_gatase-like"/>
</dbReference>
<dbReference type="InterPro" id="IPR014729">
    <property type="entry name" value="Rossmann-like_a/b/a_fold"/>
</dbReference>
<dbReference type="PANTHER" id="PTHR11922">
    <property type="entry name" value="GMP SYNTHASE-RELATED"/>
    <property type="match status" value="1"/>
</dbReference>
<accession>A0A1M7STG3</accession>
<evidence type="ECO:0000256" key="9">
    <source>
        <dbReference type="HAMAP-Rule" id="MF_00344"/>
    </source>
</evidence>
<dbReference type="InterPro" id="IPR001674">
    <property type="entry name" value="GMP_synth_C"/>
</dbReference>
<evidence type="ECO:0000256" key="2">
    <source>
        <dbReference type="ARBA" id="ARBA00005153"/>
    </source>
</evidence>
<comment type="function">
    <text evidence="1 9">Catalyzes the synthesis of GMP from XMP.</text>
</comment>
<dbReference type="OrthoDB" id="9802219at2"/>
<dbReference type="Pfam" id="PF00958">
    <property type="entry name" value="GMP_synt_C"/>
    <property type="match status" value="1"/>
</dbReference>
<keyword evidence="8 9" id="KW-0315">Glutamine amidotransferase</keyword>
<evidence type="ECO:0000256" key="10">
    <source>
        <dbReference type="PROSITE-ProRule" id="PRU00886"/>
    </source>
</evidence>
<evidence type="ECO:0000256" key="5">
    <source>
        <dbReference type="ARBA" id="ARBA00022749"/>
    </source>
</evidence>
<protein>
    <recommendedName>
        <fullName evidence="9">GMP synthase [glutamine-hydrolyzing]</fullName>
        <ecNumber evidence="9">6.3.5.2</ecNumber>
    </recommendedName>
    <alternativeName>
        <fullName evidence="9">GMP synthetase</fullName>
    </alternativeName>
    <alternativeName>
        <fullName evidence="9">Glutamine amidotransferase</fullName>
    </alternativeName>
</protein>
<name>A0A1M7STG3_9BACT</name>
<dbReference type="HAMAP" id="MF_00344">
    <property type="entry name" value="GMP_synthase"/>
    <property type="match status" value="1"/>
</dbReference>
<dbReference type="STRING" id="1121455.SAMN02745728_01248"/>
<evidence type="ECO:0000313" key="13">
    <source>
        <dbReference type="Proteomes" id="UP000186469"/>
    </source>
</evidence>
<keyword evidence="7 9" id="KW-0067">ATP-binding</keyword>
<dbReference type="Pfam" id="PF00117">
    <property type="entry name" value="GATase"/>
    <property type="match status" value="1"/>
</dbReference>
<organism evidence="12 13">
    <name type="scientific">Desulfovibrio litoralis DSM 11393</name>
    <dbReference type="NCBI Taxonomy" id="1121455"/>
    <lineage>
        <taxon>Bacteria</taxon>
        <taxon>Pseudomonadati</taxon>
        <taxon>Thermodesulfobacteriota</taxon>
        <taxon>Desulfovibrionia</taxon>
        <taxon>Desulfovibrionales</taxon>
        <taxon>Desulfovibrionaceae</taxon>
        <taxon>Desulfovibrio</taxon>
    </lineage>
</organism>
<feature type="active site" evidence="9">
    <location>
        <position position="176"/>
    </location>
</feature>
<dbReference type="SUPFAM" id="SSF52317">
    <property type="entry name" value="Class I glutamine amidotransferase-like"/>
    <property type="match status" value="1"/>
</dbReference>
<dbReference type="PROSITE" id="PS51273">
    <property type="entry name" value="GATASE_TYPE_1"/>
    <property type="match status" value="1"/>
</dbReference>
<dbReference type="NCBIfam" id="TIGR00884">
    <property type="entry name" value="guaA_Cterm"/>
    <property type="match status" value="1"/>
</dbReference>
<dbReference type="InterPro" id="IPR025777">
    <property type="entry name" value="GMPS_ATP_PPase_dom"/>
</dbReference>
<dbReference type="AlphaFoldDB" id="A0A1M7STG3"/>
<reference evidence="12 13" key="1">
    <citation type="submission" date="2016-12" db="EMBL/GenBank/DDBJ databases">
        <authorList>
            <person name="Song W.-J."/>
            <person name="Kurnit D.M."/>
        </authorList>
    </citation>
    <scope>NUCLEOTIDE SEQUENCE [LARGE SCALE GENOMIC DNA]</scope>
    <source>
        <strain evidence="12 13">DSM 11393</strain>
    </source>
</reference>
<keyword evidence="3 9" id="KW-0436">Ligase</keyword>
<evidence type="ECO:0000259" key="11">
    <source>
        <dbReference type="PROSITE" id="PS51553"/>
    </source>
</evidence>
<evidence type="ECO:0000256" key="3">
    <source>
        <dbReference type="ARBA" id="ARBA00022598"/>
    </source>
</evidence>
<evidence type="ECO:0000256" key="7">
    <source>
        <dbReference type="ARBA" id="ARBA00022840"/>
    </source>
</evidence>
<dbReference type="PANTHER" id="PTHR11922:SF2">
    <property type="entry name" value="GMP SYNTHASE [GLUTAMINE-HYDROLYZING]"/>
    <property type="match status" value="1"/>
</dbReference>
<dbReference type="Gene3D" id="3.30.300.10">
    <property type="match status" value="1"/>
</dbReference>
<dbReference type="EMBL" id="FRDI01000004">
    <property type="protein sequence ID" value="SHN61670.1"/>
    <property type="molecule type" value="Genomic_DNA"/>
</dbReference>
<dbReference type="FunFam" id="3.40.50.620:FF:000001">
    <property type="entry name" value="GMP synthase [glutamine-hydrolyzing]"/>
    <property type="match status" value="1"/>
</dbReference>
<dbReference type="SUPFAM" id="SSF52402">
    <property type="entry name" value="Adenine nucleotide alpha hydrolases-like"/>
    <property type="match status" value="1"/>
</dbReference>
<dbReference type="PROSITE" id="PS51553">
    <property type="entry name" value="GMPS_ATP_PPASE"/>
    <property type="match status" value="1"/>
</dbReference>
<comment type="catalytic activity">
    <reaction evidence="9">
        <text>XMP + L-glutamine + ATP + H2O = GMP + L-glutamate + AMP + diphosphate + 2 H(+)</text>
        <dbReference type="Rhea" id="RHEA:11680"/>
        <dbReference type="ChEBI" id="CHEBI:15377"/>
        <dbReference type="ChEBI" id="CHEBI:15378"/>
        <dbReference type="ChEBI" id="CHEBI:29985"/>
        <dbReference type="ChEBI" id="CHEBI:30616"/>
        <dbReference type="ChEBI" id="CHEBI:33019"/>
        <dbReference type="ChEBI" id="CHEBI:57464"/>
        <dbReference type="ChEBI" id="CHEBI:58115"/>
        <dbReference type="ChEBI" id="CHEBI:58359"/>
        <dbReference type="ChEBI" id="CHEBI:456215"/>
        <dbReference type="EC" id="6.3.5.2"/>
    </reaction>
</comment>
<dbReference type="Pfam" id="PF02540">
    <property type="entry name" value="NAD_synthase"/>
    <property type="match status" value="1"/>
</dbReference>
<evidence type="ECO:0000256" key="1">
    <source>
        <dbReference type="ARBA" id="ARBA00002332"/>
    </source>
</evidence>
<keyword evidence="5 9" id="KW-0332">GMP biosynthesis</keyword>
<evidence type="ECO:0000256" key="6">
    <source>
        <dbReference type="ARBA" id="ARBA00022755"/>
    </source>
</evidence>
<evidence type="ECO:0000313" key="12">
    <source>
        <dbReference type="EMBL" id="SHN61670.1"/>
    </source>
</evidence>
<dbReference type="GO" id="GO:0003921">
    <property type="term" value="F:GMP synthase activity"/>
    <property type="evidence" value="ECO:0007669"/>
    <property type="project" value="InterPro"/>
</dbReference>
<keyword evidence="6 9" id="KW-0658">Purine biosynthesis</keyword>
<keyword evidence="13" id="KW-1185">Reference proteome</keyword>
<dbReference type="SUPFAM" id="SSF54810">
    <property type="entry name" value="GMP synthetase C-terminal dimerisation domain"/>
    <property type="match status" value="1"/>
</dbReference>
<comment type="subunit">
    <text evidence="9">Homodimer.</text>
</comment>
<dbReference type="Gene3D" id="3.40.50.880">
    <property type="match status" value="1"/>
</dbReference>
<comment type="caution">
    <text evidence="9">Lacks conserved residue(s) required for the propagation of feature annotation.</text>
</comment>
<dbReference type="RefSeq" id="WP_072696924.1">
    <property type="nucleotide sequence ID" value="NZ_FRDI01000004.1"/>
</dbReference>
<dbReference type="Proteomes" id="UP000186469">
    <property type="component" value="Unassembled WGS sequence"/>
</dbReference>
<dbReference type="InterPro" id="IPR017926">
    <property type="entry name" value="GATASE"/>
</dbReference>
<dbReference type="InterPro" id="IPR022310">
    <property type="entry name" value="NAD/GMP_synthase"/>
</dbReference>
<dbReference type="Gene3D" id="3.40.50.620">
    <property type="entry name" value="HUPs"/>
    <property type="match status" value="1"/>
</dbReference>
<keyword evidence="4 9" id="KW-0547">Nucleotide-binding</keyword>
<evidence type="ECO:0000256" key="8">
    <source>
        <dbReference type="ARBA" id="ARBA00022962"/>
    </source>
</evidence>
<proteinExistence type="inferred from homology"/>
<feature type="domain" description="GMPS ATP-PPase" evidence="11">
    <location>
        <begin position="201"/>
        <end position="391"/>
    </location>
</feature>